<reference evidence="1 2" key="1">
    <citation type="submission" date="2023-01" db="EMBL/GenBank/DDBJ databases">
        <authorList>
            <person name="Whitehead M."/>
        </authorList>
    </citation>
    <scope>NUCLEOTIDE SEQUENCE [LARGE SCALE GENOMIC DNA]</scope>
</reference>
<comment type="caution">
    <text evidence="1">The sequence shown here is derived from an EMBL/GenBank/DDBJ whole genome shotgun (WGS) entry which is preliminary data.</text>
</comment>
<dbReference type="Proteomes" id="UP001160148">
    <property type="component" value="Unassembled WGS sequence"/>
</dbReference>
<evidence type="ECO:0000313" key="2">
    <source>
        <dbReference type="Proteomes" id="UP001160148"/>
    </source>
</evidence>
<evidence type="ECO:0000313" key="1">
    <source>
        <dbReference type="EMBL" id="CAI6357404.1"/>
    </source>
</evidence>
<name>A0AAV0WN41_9HEMI</name>
<keyword evidence="2" id="KW-1185">Reference proteome</keyword>
<accession>A0AAV0WN41</accession>
<organism evidence="1 2">
    <name type="scientific">Macrosiphum euphorbiae</name>
    <name type="common">potato aphid</name>
    <dbReference type="NCBI Taxonomy" id="13131"/>
    <lineage>
        <taxon>Eukaryota</taxon>
        <taxon>Metazoa</taxon>
        <taxon>Ecdysozoa</taxon>
        <taxon>Arthropoda</taxon>
        <taxon>Hexapoda</taxon>
        <taxon>Insecta</taxon>
        <taxon>Pterygota</taxon>
        <taxon>Neoptera</taxon>
        <taxon>Paraneoptera</taxon>
        <taxon>Hemiptera</taxon>
        <taxon>Sternorrhyncha</taxon>
        <taxon>Aphidomorpha</taxon>
        <taxon>Aphidoidea</taxon>
        <taxon>Aphididae</taxon>
        <taxon>Macrosiphini</taxon>
        <taxon>Macrosiphum</taxon>
    </lineage>
</organism>
<gene>
    <name evidence="1" type="ORF">MEUPH1_LOCUS13030</name>
</gene>
<sequence length="85" mass="10509">MNFENEILLYDDDVEFQEYLNYQRRPYTVRIRVDHFRTWDELDFKNRFRLYKETVMMILNMIGPTISSNTDRNDAITPAQKLYYL</sequence>
<protein>
    <submittedName>
        <fullName evidence="1">Uncharacterized protein</fullName>
    </submittedName>
</protein>
<dbReference type="AlphaFoldDB" id="A0AAV0WN41"/>
<dbReference type="EMBL" id="CARXXK010000002">
    <property type="protein sequence ID" value="CAI6357404.1"/>
    <property type="molecule type" value="Genomic_DNA"/>
</dbReference>
<proteinExistence type="predicted"/>